<dbReference type="EMBL" id="RQTK01001721">
    <property type="protein sequence ID" value="RUS69339.1"/>
    <property type="molecule type" value="Genomic_DNA"/>
</dbReference>
<comment type="caution">
    <text evidence="2">The sequence shown here is derived from an EMBL/GenBank/DDBJ whole genome shotgun (WGS) entry which is preliminary data.</text>
</comment>
<evidence type="ECO:0000313" key="3">
    <source>
        <dbReference type="Proteomes" id="UP000271974"/>
    </source>
</evidence>
<feature type="compositionally biased region" description="Polar residues" evidence="1">
    <location>
        <begin position="44"/>
        <end position="56"/>
    </location>
</feature>
<accession>A0A3S1BKK4</accession>
<feature type="region of interest" description="Disordered" evidence="1">
    <location>
        <begin position="1"/>
        <end position="118"/>
    </location>
</feature>
<evidence type="ECO:0000313" key="2">
    <source>
        <dbReference type="EMBL" id="RUS69339.1"/>
    </source>
</evidence>
<feature type="compositionally biased region" description="Basic and acidic residues" evidence="1">
    <location>
        <begin position="473"/>
        <end position="485"/>
    </location>
</feature>
<proteinExistence type="predicted"/>
<name>A0A3S1BKK4_ELYCH</name>
<dbReference type="Proteomes" id="UP000271974">
    <property type="component" value="Unassembled WGS sequence"/>
</dbReference>
<keyword evidence="3" id="KW-1185">Reference proteome</keyword>
<reference evidence="2 3" key="1">
    <citation type="submission" date="2019-01" db="EMBL/GenBank/DDBJ databases">
        <title>A draft genome assembly of the solar-powered sea slug Elysia chlorotica.</title>
        <authorList>
            <person name="Cai H."/>
            <person name="Li Q."/>
            <person name="Fang X."/>
            <person name="Li J."/>
            <person name="Curtis N.E."/>
            <person name="Altenburger A."/>
            <person name="Shibata T."/>
            <person name="Feng M."/>
            <person name="Maeda T."/>
            <person name="Schwartz J.A."/>
            <person name="Shigenobu S."/>
            <person name="Lundholm N."/>
            <person name="Nishiyama T."/>
            <person name="Yang H."/>
            <person name="Hasebe M."/>
            <person name="Li S."/>
            <person name="Pierce S.K."/>
            <person name="Wang J."/>
        </authorList>
    </citation>
    <scope>NUCLEOTIDE SEQUENCE [LARGE SCALE GENOMIC DNA]</scope>
    <source>
        <strain evidence="2">EC2010</strain>
        <tissue evidence="2">Whole organism of an adult</tissue>
    </source>
</reference>
<feature type="non-terminal residue" evidence="2">
    <location>
        <position position="572"/>
    </location>
</feature>
<sequence length="572" mass="62192">APRSPSWREGLESPPFSPRRRDSYPGKRRGSHSPMEKKGGGSHFSYSDISPPSRQLSLDELYGGQAASSALDNGPQVYHQQQYQYQQQQQQHGHYSRQGGDGDIDSFDNSRASSSNESVVVCGVPHSAPVMDLATFAANITSSTNTLTSLTAGSVSPRTQQNASPSMLSGSPEDSEDSSCSSPVSPGYYDNATPPSDEPEEVCELADPASKSIDMQGSKRQKARPPSTDWSPVIDLSPILDVSPSVEEAEQEDMLAKRMEELERQRSREAGEDEDEEEEGEEVEKCLQHQGQGQSMLPSKFRGKAGPLVTPLNLTNTNLSSNSSSMSSDRDIEMLDIADQIQRITQDMENIVKKGEVVDVRPVPPPKPKRRLPDAEVGQSPPSNLTIEKRELSASKNEERKHCSATKETSVKVSSSKGNALKGPEFKTTGVIGKKQADMYSQSMMSVPSIVMDSAADLGPHKDDASHIVPRQDSGDRKKAKDLKAKPSPLLITHIECEEQSVSPHYRVMESPPTPETKTVKREFSDSTSVSPSSTPDQDVYAFPSPVTPPDSDSSPPKPHSPSSPGTDFDEE</sequence>
<feature type="compositionally biased region" description="Polar residues" evidence="1">
    <location>
        <begin position="153"/>
        <end position="168"/>
    </location>
</feature>
<feature type="region of interest" description="Disordered" evidence="1">
    <location>
        <begin position="357"/>
        <end position="426"/>
    </location>
</feature>
<feature type="compositionally biased region" description="Acidic residues" evidence="1">
    <location>
        <begin position="271"/>
        <end position="282"/>
    </location>
</feature>
<protein>
    <submittedName>
        <fullName evidence="2">Uncharacterized protein</fullName>
    </submittedName>
</protein>
<feature type="compositionally biased region" description="Low complexity" evidence="1">
    <location>
        <begin position="76"/>
        <end position="98"/>
    </location>
</feature>
<feature type="region of interest" description="Disordered" evidence="1">
    <location>
        <begin position="148"/>
        <end position="330"/>
    </location>
</feature>
<feature type="non-terminal residue" evidence="2">
    <location>
        <position position="1"/>
    </location>
</feature>
<feature type="compositionally biased region" description="Basic and acidic residues" evidence="1">
    <location>
        <begin position="254"/>
        <end position="270"/>
    </location>
</feature>
<dbReference type="AlphaFoldDB" id="A0A3S1BKK4"/>
<gene>
    <name evidence="2" type="ORF">EGW08_022900</name>
</gene>
<evidence type="ECO:0000256" key="1">
    <source>
        <dbReference type="SAM" id="MobiDB-lite"/>
    </source>
</evidence>
<organism evidence="2 3">
    <name type="scientific">Elysia chlorotica</name>
    <name type="common">Eastern emerald elysia</name>
    <name type="synonym">Sea slug</name>
    <dbReference type="NCBI Taxonomy" id="188477"/>
    <lineage>
        <taxon>Eukaryota</taxon>
        <taxon>Metazoa</taxon>
        <taxon>Spiralia</taxon>
        <taxon>Lophotrochozoa</taxon>
        <taxon>Mollusca</taxon>
        <taxon>Gastropoda</taxon>
        <taxon>Heterobranchia</taxon>
        <taxon>Euthyneura</taxon>
        <taxon>Panpulmonata</taxon>
        <taxon>Sacoglossa</taxon>
        <taxon>Placobranchoidea</taxon>
        <taxon>Plakobranchidae</taxon>
        <taxon>Elysia</taxon>
    </lineage>
</organism>
<feature type="region of interest" description="Disordered" evidence="1">
    <location>
        <begin position="454"/>
        <end position="572"/>
    </location>
</feature>
<feature type="compositionally biased region" description="Basic and acidic residues" evidence="1">
    <location>
        <begin position="387"/>
        <end position="402"/>
    </location>
</feature>
<feature type="compositionally biased region" description="Low complexity" evidence="1">
    <location>
        <begin position="526"/>
        <end position="537"/>
    </location>
</feature>
<feature type="compositionally biased region" description="Polar residues" evidence="1">
    <location>
        <begin position="107"/>
        <end position="118"/>
    </location>
</feature>
<dbReference type="OrthoDB" id="6162771at2759"/>
<feature type="compositionally biased region" description="Low complexity" evidence="1">
    <location>
        <begin position="178"/>
        <end position="187"/>
    </location>
</feature>
<feature type="compositionally biased region" description="Low complexity" evidence="1">
    <location>
        <begin position="312"/>
        <end position="327"/>
    </location>
</feature>